<name>J4WDQ9_BEAB2</name>
<dbReference type="GO" id="GO:0005886">
    <property type="term" value="C:plasma membrane"/>
    <property type="evidence" value="ECO:0007669"/>
    <property type="project" value="UniProtKB-SubCell"/>
</dbReference>
<dbReference type="AlphaFoldDB" id="J4WDQ9"/>
<dbReference type="RefSeq" id="XP_008596370.1">
    <property type="nucleotide sequence ID" value="XM_008598148.1"/>
</dbReference>
<feature type="transmembrane region" description="Helical" evidence="10">
    <location>
        <begin position="283"/>
        <end position="303"/>
    </location>
</feature>
<keyword evidence="3" id="KW-1003">Cell membrane</keyword>
<sequence length="619" mass="66780">MSSFPHHPIQDNSDILHACTTCSDDLTASHNASLQTAPTASPLTYTTPATPGLQNNPGLAVRPLSSSSSSSSIMEHISRVFSSAINKPIRTHKLDRSQAPFLNARGYVDFAPNDPENPLNWSMARRAGISAVSVLLVLNATMASSAPSAVNASLDKHFRVSAEVSALTVTLFLLGYCAGPLLFAPLSEFYGRRIIFIITFAGYVAFSFLTSWPPNFAALLVGRFLTGTFASAPLSNAPGVLVDLWDPVHRATAFACFSTMVWIGPAVGPVVAGFLQLSKGDDGWRWCFWMLLWLASFTMLLVVTMPETYPPIVLLQKAKRARQHGFPQARAEIEDSDRSLGAAYKVALTRPWIILFDTISLLCAIYLAVVYMLLYMLFSIYPLVFQKMRGWNAGIGELPLLGTAVGAACGGAIVALDSHLRQRKIANGSLKISELTPEDRLPLAMVGGIGFFISMFWLAWSANYNSVHWIVPTIGGGVLSANMLLVFVAYFNYLVDVYLMYAASALAANTVVRSAGGAAAPLFTRQMFSAMGIGGGGSLVGGVGALLAIIPFLFYKYGPQIRARSKFSPTGLKSKEEQNAQFRSGPDEESALETTSNEGSSRAVGTREQEKVKLAVINM</sequence>
<evidence type="ECO:0000313" key="12">
    <source>
        <dbReference type="EMBL" id="EJP68155.1"/>
    </source>
</evidence>
<evidence type="ECO:0000256" key="6">
    <source>
        <dbReference type="ARBA" id="ARBA00023136"/>
    </source>
</evidence>
<feature type="transmembrane region" description="Helical" evidence="10">
    <location>
        <begin position="254"/>
        <end position="277"/>
    </location>
</feature>
<dbReference type="InterPro" id="IPR036259">
    <property type="entry name" value="MFS_trans_sf"/>
</dbReference>
<dbReference type="InParanoid" id="J4WDQ9"/>
<feature type="compositionally biased region" description="Polar residues" evidence="9">
    <location>
        <begin position="38"/>
        <end position="57"/>
    </location>
</feature>
<comment type="similarity">
    <text evidence="8">Belongs to the major facilitator superfamily. DHA1 family. Polyamines/proton antiporter (TC 2.A.1.2.16) subfamily.</text>
</comment>
<evidence type="ECO:0000256" key="5">
    <source>
        <dbReference type="ARBA" id="ARBA00022989"/>
    </source>
</evidence>
<feature type="transmembrane region" description="Helical" evidence="10">
    <location>
        <begin position="466"/>
        <end position="491"/>
    </location>
</feature>
<reference evidence="12 13" key="1">
    <citation type="journal article" date="2012" name="Sci. Rep.">
        <title>Genomic perspectives on the evolution of fungal entomopathogenicity in Beauveria bassiana.</title>
        <authorList>
            <person name="Xiao G."/>
            <person name="Ying S.H."/>
            <person name="Zheng P."/>
            <person name="Wang Z.L."/>
            <person name="Zhang S."/>
            <person name="Xie X.Q."/>
            <person name="Shang Y."/>
            <person name="St Leger R.J."/>
            <person name="Zhao G.P."/>
            <person name="Wang C."/>
            <person name="Feng M.G."/>
        </authorList>
    </citation>
    <scope>NUCLEOTIDE SEQUENCE [LARGE SCALE GENOMIC DNA]</scope>
    <source>
        <strain evidence="12 13">ARSEF 2860</strain>
    </source>
</reference>
<evidence type="ECO:0000256" key="3">
    <source>
        <dbReference type="ARBA" id="ARBA00022475"/>
    </source>
</evidence>
<evidence type="ECO:0000256" key="4">
    <source>
        <dbReference type="ARBA" id="ARBA00022692"/>
    </source>
</evidence>
<dbReference type="Pfam" id="PF07690">
    <property type="entry name" value="MFS_1"/>
    <property type="match status" value="1"/>
</dbReference>
<evidence type="ECO:0000256" key="1">
    <source>
        <dbReference type="ARBA" id="ARBA00004651"/>
    </source>
</evidence>
<evidence type="ECO:0000256" key="10">
    <source>
        <dbReference type="SAM" id="Phobius"/>
    </source>
</evidence>
<dbReference type="GO" id="GO:0022857">
    <property type="term" value="F:transmembrane transporter activity"/>
    <property type="evidence" value="ECO:0007669"/>
    <property type="project" value="InterPro"/>
</dbReference>
<proteinExistence type="inferred from homology"/>
<feature type="transmembrane region" description="Helical" evidence="10">
    <location>
        <begin position="224"/>
        <end position="242"/>
    </location>
</feature>
<feature type="transmembrane region" description="Helical" evidence="10">
    <location>
        <begin position="398"/>
        <end position="420"/>
    </location>
</feature>
<feature type="transmembrane region" description="Helical" evidence="10">
    <location>
        <begin position="194"/>
        <end position="212"/>
    </location>
</feature>
<dbReference type="FunFam" id="1.20.1250.20:FF:000011">
    <property type="entry name" value="MFS multidrug transporter, putative"/>
    <property type="match status" value="1"/>
</dbReference>
<keyword evidence="7" id="KW-0325">Glycoprotein</keyword>
<feature type="transmembrane region" description="Helical" evidence="10">
    <location>
        <begin position="166"/>
        <end position="187"/>
    </location>
</feature>
<dbReference type="Gene3D" id="1.20.1250.20">
    <property type="entry name" value="MFS general substrate transporter like domains"/>
    <property type="match status" value="1"/>
</dbReference>
<protein>
    <submittedName>
        <fullName evidence="12">Polyamine transporter 3</fullName>
    </submittedName>
</protein>
<evidence type="ECO:0000256" key="7">
    <source>
        <dbReference type="ARBA" id="ARBA00023180"/>
    </source>
</evidence>
<dbReference type="OrthoDB" id="6770063at2759"/>
<evidence type="ECO:0000256" key="2">
    <source>
        <dbReference type="ARBA" id="ARBA00022448"/>
    </source>
</evidence>
<evidence type="ECO:0000313" key="13">
    <source>
        <dbReference type="Proteomes" id="UP000002762"/>
    </source>
</evidence>
<evidence type="ECO:0000256" key="8">
    <source>
        <dbReference type="ARBA" id="ARBA00038459"/>
    </source>
</evidence>
<feature type="transmembrane region" description="Helical" evidence="10">
    <location>
        <begin position="528"/>
        <end position="555"/>
    </location>
</feature>
<keyword evidence="6 10" id="KW-0472">Membrane</keyword>
<feature type="region of interest" description="Disordered" evidence="9">
    <location>
        <begin position="38"/>
        <end position="67"/>
    </location>
</feature>
<evidence type="ECO:0000256" key="9">
    <source>
        <dbReference type="SAM" id="MobiDB-lite"/>
    </source>
</evidence>
<feature type="domain" description="Major facilitator superfamily (MFS) profile" evidence="11">
    <location>
        <begin position="125"/>
        <end position="560"/>
    </location>
</feature>
<dbReference type="PANTHER" id="PTHR23502:SF186">
    <property type="entry name" value="MAJOR FACILITATOR SUPERFAMILY (MFS) PROFILE DOMAIN-CONTAINING PROTEIN"/>
    <property type="match status" value="1"/>
</dbReference>
<dbReference type="EMBL" id="JH725155">
    <property type="protein sequence ID" value="EJP68155.1"/>
    <property type="molecule type" value="Genomic_DNA"/>
</dbReference>
<dbReference type="GeneID" id="19886063"/>
<feature type="region of interest" description="Disordered" evidence="9">
    <location>
        <begin position="568"/>
        <end position="607"/>
    </location>
</feature>
<feature type="transmembrane region" description="Helical" evidence="10">
    <location>
        <begin position="498"/>
        <end position="516"/>
    </location>
</feature>
<dbReference type="CDD" id="cd17323">
    <property type="entry name" value="MFS_Tpo1_MDR_like"/>
    <property type="match status" value="1"/>
</dbReference>
<keyword evidence="5 10" id="KW-1133">Transmembrane helix</keyword>
<accession>J4WDQ9</accession>
<feature type="transmembrane region" description="Helical" evidence="10">
    <location>
        <begin position="127"/>
        <end position="146"/>
    </location>
</feature>
<evidence type="ECO:0000259" key="11">
    <source>
        <dbReference type="PROSITE" id="PS50850"/>
    </source>
</evidence>
<dbReference type="STRING" id="655819.J4WDQ9"/>
<keyword evidence="13" id="KW-1185">Reference proteome</keyword>
<dbReference type="InterPro" id="IPR011701">
    <property type="entry name" value="MFS"/>
</dbReference>
<dbReference type="SUPFAM" id="SSF103473">
    <property type="entry name" value="MFS general substrate transporter"/>
    <property type="match status" value="1"/>
</dbReference>
<gene>
    <name evidence="12" type="ORF">BBA_03051</name>
</gene>
<organism evidence="12 13">
    <name type="scientific">Beauveria bassiana (strain ARSEF 2860)</name>
    <name type="common">White muscardine disease fungus</name>
    <name type="synonym">Tritirachium shiotae</name>
    <dbReference type="NCBI Taxonomy" id="655819"/>
    <lineage>
        <taxon>Eukaryota</taxon>
        <taxon>Fungi</taxon>
        <taxon>Dikarya</taxon>
        <taxon>Ascomycota</taxon>
        <taxon>Pezizomycotina</taxon>
        <taxon>Sordariomycetes</taxon>
        <taxon>Hypocreomycetidae</taxon>
        <taxon>Hypocreales</taxon>
        <taxon>Cordycipitaceae</taxon>
        <taxon>Beauveria</taxon>
    </lineage>
</organism>
<feature type="transmembrane region" description="Helical" evidence="10">
    <location>
        <begin position="441"/>
        <end position="460"/>
    </location>
</feature>
<dbReference type="HOGENOM" id="CLU_008455_11_2_1"/>
<feature type="transmembrane region" description="Helical" evidence="10">
    <location>
        <begin position="352"/>
        <end position="378"/>
    </location>
</feature>
<dbReference type="PROSITE" id="PS50850">
    <property type="entry name" value="MFS"/>
    <property type="match status" value="1"/>
</dbReference>
<keyword evidence="2" id="KW-0813">Transport</keyword>
<keyword evidence="4 10" id="KW-0812">Transmembrane</keyword>
<comment type="subcellular location">
    <subcellularLocation>
        <location evidence="1">Cell membrane</location>
        <topology evidence="1">Multi-pass membrane protein</topology>
    </subcellularLocation>
</comment>
<dbReference type="InterPro" id="IPR020846">
    <property type="entry name" value="MFS_dom"/>
</dbReference>
<dbReference type="Proteomes" id="UP000002762">
    <property type="component" value="Unassembled WGS sequence"/>
</dbReference>
<dbReference type="PANTHER" id="PTHR23502">
    <property type="entry name" value="MAJOR FACILITATOR SUPERFAMILY"/>
    <property type="match status" value="1"/>
</dbReference>